<evidence type="ECO:0000313" key="1">
    <source>
        <dbReference type="EMBL" id="CAI9262716.1"/>
    </source>
</evidence>
<gene>
    <name evidence="1" type="ORF">LSALG_LOCUS3441</name>
</gene>
<keyword evidence="2" id="KW-1185">Reference proteome</keyword>
<proteinExistence type="predicted"/>
<protein>
    <submittedName>
        <fullName evidence="1">Uncharacterized protein</fullName>
    </submittedName>
</protein>
<accession>A0AA35UXL7</accession>
<sequence length="150" mass="15757">MSEIRMRELAGLLLVEGGNVGSSGLASPSQPAVGVVSPVRSPVSAPSGFPVGVQAGRGQSSARMASVLCYAIAQTSALMVATADQVYFVGANERQLKVLQGALAGILDEVLDSKVEHQVLAEQNCIMACEKDDLEDQVVTLEDRSKRLED</sequence>
<evidence type="ECO:0000313" key="2">
    <source>
        <dbReference type="Proteomes" id="UP001177003"/>
    </source>
</evidence>
<dbReference type="EMBL" id="OX465086">
    <property type="protein sequence ID" value="CAI9262716.1"/>
    <property type="molecule type" value="Genomic_DNA"/>
</dbReference>
<reference evidence="1" key="1">
    <citation type="submission" date="2023-04" db="EMBL/GenBank/DDBJ databases">
        <authorList>
            <person name="Vijverberg K."/>
            <person name="Xiong W."/>
            <person name="Schranz E."/>
        </authorList>
    </citation>
    <scope>NUCLEOTIDE SEQUENCE</scope>
</reference>
<name>A0AA35UXL7_LACSI</name>
<dbReference type="Proteomes" id="UP001177003">
    <property type="component" value="Chromosome 0"/>
</dbReference>
<dbReference type="AlphaFoldDB" id="A0AA35UXL7"/>
<organism evidence="1 2">
    <name type="scientific">Lactuca saligna</name>
    <name type="common">Willowleaf lettuce</name>
    <dbReference type="NCBI Taxonomy" id="75948"/>
    <lineage>
        <taxon>Eukaryota</taxon>
        <taxon>Viridiplantae</taxon>
        <taxon>Streptophyta</taxon>
        <taxon>Embryophyta</taxon>
        <taxon>Tracheophyta</taxon>
        <taxon>Spermatophyta</taxon>
        <taxon>Magnoliopsida</taxon>
        <taxon>eudicotyledons</taxon>
        <taxon>Gunneridae</taxon>
        <taxon>Pentapetalae</taxon>
        <taxon>asterids</taxon>
        <taxon>campanulids</taxon>
        <taxon>Asterales</taxon>
        <taxon>Asteraceae</taxon>
        <taxon>Cichorioideae</taxon>
        <taxon>Cichorieae</taxon>
        <taxon>Lactucinae</taxon>
        <taxon>Lactuca</taxon>
    </lineage>
</organism>